<feature type="region of interest" description="Disordered" evidence="9">
    <location>
        <begin position="35"/>
        <end position="86"/>
    </location>
</feature>
<evidence type="ECO:0000259" key="11">
    <source>
        <dbReference type="PROSITE" id="PS50262"/>
    </source>
</evidence>
<keyword evidence="6 10" id="KW-0472">Membrane</keyword>
<name>A7SRL8_NEMVE</name>
<evidence type="ECO:0000256" key="2">
    <source>
        <dbReference type="ARBA" id="ARBA00022475"/>
    </source>
</evidence>
<dbReference type="AlphaFoldDB" id="A7SRL8"/>
<feature type="compositionally biased region" description="Basic and acidic residues" evidence="9">
    <location>
        <begin position="49"/>
        <end position="59"/>
    </location>
</feature>
<feature type="transmembrane region" description="Helical" evidence="10">
    <location>
        <begin position="299"/>
        <end position="326"/>
    </location>
</feature>
<feature type="compositionally biased region" description="Acidic residues" evidence="9">
    <location>
        <begin position="60"/>
        <end position="69"/>
    </location>
</feature>
<dbReference type="PANTHER" id="PTHR24228">
    <property type="entry name" value="B2 BRADYKININ RECEPTOR/ANGIOTENSIN II RECEPTOR"/>
    <property type="match status" value="1"/>
</dbReference>
<feature type="compositionally biased region" description="Basic and acidic residues" evidence="9">
    <location>
        <begin position="70"/>
        <end position="86"/>
    </location>
</feature>
<dbReference type="Gene3D" id="1.20.1070.10">
    <property type="entry name" value="Rhodopsin 7-helix transmembrane proteins"/>
    <property type="match status" value="1"/>
</dbReference>
<keyword evidence="2" id="KW-1003">Cell membrane</keyword>
<keyword evidence="13" id="KW-1185">Reference proteome</keyword>
<dbReference type="Pfam" id="PF00001">
    <property type="entry name" value="7tm_1"/>
    <property type="match status" value="1"/>
</dbReference>
<dbReference type="PROSITE" id="PS50262">
    <property type="entry name" value="G_PROTEIN_RECEP_F1_2"/>
    <property type="match status" value="1"/>
</dbReference>
<evidence type="ECO:0000256" key="6">
    <source>
        <dbReference type="ARBA" id="ARBA00023136"/>
    </source>
</evidence>
<dbReference type="PRINTS" id="PR00237">
    <property type="entry name" value="GPCRRHODOPSN"/>
</dbReference>
<evidence type="ECO:0000256" key="4">
    <source>
        <dbReference type="ARBA" id="ARBA00022989"/>
    </source>
</evidence>
<proteinExistence type="predicted"/>
<evidence type="ECO:0000256" key="7">
    <source>
        <dbReference type="ARBA" id="ARBA00023170"/>
    </source>
</evidence>
<comment type="subcellular location">
    <subcellularLocation>
        <location evidence="1">Cell membrane</location>
        <topology evidence="1">Multi-pass membrane protein</topology>
    </subcellularLocation>
</comment>
<dbReference type="CDD" id="cd00637">
    <property type="entry name" value="7tm_classA_rhodopsin-like"/>
    <property type="match status" value="1"/>
</dbReference>
<feature type="transmembrane region" description="Helical" evidence="10">
    <location>
        <begin position="212"/>
        <end position="234"/>
    </location>
</feature>
<dbReference type="EMBL" id="DS469764">
    <property type="protein sequence ID" value="EDO33643.1"/>
    <property type="molecule type" value="Genomic_DNA"/>
</dbReference>
<dbReference type="GO" id="GO:0004930">
    <property type="term" value="F:G protein-coupled receptor activity"/>
    <property type="evidence" value="ECO:0007669"/>
    <property type="project" value="UniProtKB-KW"/>
</dbReference>
<dbReference type="Proteomes" id="UP000001593">
    <property type="component" value="Unassembled WGS sequence"/>
</dbReference>
<dbReference type="FunCoup" id="A7SRL8">
    <property type="interactions" value="112"/>
</dbReference>
<dbReference type="InterPro" id="IPR017452">
    <property type="entry name" value="GPCR_Rhodpsn_7TM"/>
</dbReference>
<evidence type="ECO:0000256" key="5">
    <source>
        <dbReference type="ARBA" id="ARBA00023040"/>
    </source>
</evidence>
<organism evidence="12 13">
    <name type="scientific">Nematostella vectensis</name>
    <name type="common">Starlet sea anemone</name>
    <dbReference type="NCBI Taxonomy" id="45351"/>
    <lineage>
        <taxon>Eukaryota</taxon>
        <taxon>Metazoa</taxon>
        <taxon>Cnidaria</taxon>
        <taxon>Anthozoa</taxon>
        <taxon>Hexacorallia</taxon>
        <taxon>Actiniaria</taxon>
        <taxon>Edwardsiidae</taxon>
        <taxon>Nematostella</taxon>
    </lineage>
</organism>
<dbReference type="GO" id="GO:0005886">
    <property type="term" value="C:plasma membrane"/>
    <property type="evidence" value="ECO:0007669"/>
    <property type="project" value="UniProtKB-SubCell"/>
</dbReference>
<dbReference type="PANTHER" id="PTHR24228:SF59">
    <property type="entry name" value="NEUROPEPTIDE RECEPTOR 15"/>
    <property type="match status" value="1"/>
</dbReference>
<sequence length="343" mass="39265">MTKRRGKRLLSASQQSVQLAAIVIRYLLLIDCSEKSKDEEEDKEKKKKEKGEKEKVEKEEEKEEEEDGEGREMVFEKEEKDGEEKKRETSLTVCNIFNSMGPTVLRIVRLVHGSVSSNHWSCRASRFFTFAPSIVLILHEVVMSIERYYSLFEPMSVCSTKAVEKMLAGAWAGGVMLTLGLVSSATIVQVDLGHNLYSTACRQALDTMVMKIIFYVSVIMAFVIPAILMFTIAIKVKRFLKQRRQRVEEGKPEFLDRAYAWRLKDAQMLVSIVLTFLVPYALIFFYGVILLITKVDLDFYFSFSILNISGVLAFSNCISIPLVCLVKNRQFREIAWQMLSCQP</sequence>
<dbReference type="SUPFAM" id="SSF81321">
    <property type="entry name" value="Family A G protein-coupled receptor-like"/>
    <property type="match status" value="1"/>
</dbReference>
<keyword evidence="8" id="KW-0807">Transducer</keyword>
<evidence type="ECO:0000256" key="1">
    <source>
        <dbReference type="ARBA" id="ARBA00004651"/>
    </source>
</evidence>
<feature type="transmembrane region" description="Helical" evidence="10">
    <location>
        <begin position="269"/>
        <end position="293"/>
    </location>
</feature>
<evidence type="ECO:0000256" key="10">
    <source>
        <dbReference type="SAM" id="Phobius"/>
    </source>
</evidence>
<feature type="domain" description="G-protein coupled receptors family 1 profile" evidence="11">
    <location>
        <begin position="90"/>
        <end position="324"/>
    </location>
</feature>
<dbReference type="FunFam" id="1.20.1070.10:FF:000893">
    <property type="entry name" value="Predicted protein"/>
    <property type="match status" value="1"/>
</dbReference>
<feature type="transmembrane region" description="Helical" evidence="10">
    <location>
        <begin position="170"/>
        <end position="192"/>
    </location>
</feature>
<dbReference type="HOGENOM" id="CLU_809636_0_0_1"/>
<keyword evidence="7" id="KW-0675">Receptor</keyword>
<accession>A7SRL8</accession>
<dbReference type="GO" id="GO:0007186">
    <property type="term" value="P:G protein-coupled receptor signaling pathway"/>
    <property type="evidence" value="ECO:0000318"/>
    <property type="project" value="GO_Central"/>
</dbReference>
<evidence type="ECO:0000256" key="3">
    <source>
        <dbReference type="ARBA" id="ARBA00022692"/>
    </source>
</evidence>
<reference evidence="12 13" key="1">
    <citation type="journal article" date="2007" name="Science">
        <title>Sea anemone genome reveals ancestral eumetazoan gene repertoire and genomic organization.</title>
        <authorList>
            <person name="Putnam N.H."/>
            <person name="Srivastava M."/>
            <person name="Hellsten U."/>
            <person name="Dirks B."/>
            <person name="Chapman J."/>
            <person name="Salamov A."/>
            <person name="Terry A."/>
            <person name="Shapiro H."/>
            <person name="Lindquist E."/>
            <person name="Kapitonov V.V."/>
            <person name="Jurka J."/>
            <person name="Genikhovich G."/>
            <person name="Grigoriev I.V."/>
            <person name="Lucas S.M."/>
            <person name="Steele R.E."/>
            <person name="Finnerty J.R."/>
            <person name="Technau U."/>
            <person name="Martindale M.Q."/>
            <person name="Rokhsar D.S."/>
        </authorList>
    </citation>
    <scope>NUCLEOTIDE SEQUENCE [LARGE SCALE GENOMIC DNA]</scope>
    <source>
        <strain evidence="13">CH2 X CH6</strain>
    </source>
</reference>
<keyword evidence="3 10" id="KW-0812">Transmembrane</keyword>
<evidence type="ECO:0000256" key="9">
    <source>
        <dbReference type="SAM" id="MobiDB-lite"/>
    </source>
</evidence>
<keyword evidence="5" id="KW-0297">G-protein coupled receptor</keyword>
<keyword evidence="4 10" id="KW-1133">Transmembrane helix</keyword>
<gene>
    <name evidence="12" type="ORF">NEMVEDRAFT_v1g216359</name>
</gene>
<evidence type="ECO:0000313" key="12">
    <source>
        <dbReference type="EMBL" id="EDO33643.1"/>
    </source>
</evidence>
<dbReference type="InParanoid" id="A7SRL8"/>
<evidence type="ECO:0000313" key="13">
    <source>
        <dbReference type="Proteomes" id="UP000001593"/>
    </source>
</evidence>
<protein>
    <recommendedName>
        <fullName evidence="11">G-protein coupled receptors family 1 profile domain-containing protein</fullName>
    </recommendedName>
</protein>
<evidence type="ECO:0000256" key="8">
    <source>
        <dbReference type="ARBA" id="ARBA00023224"/>
    </source>
</evidence>
<dbReference type="InterPro" id="IPR000276">
    <property type="entry name" value="GPCR_Rhodpsn"/>
</dbReference>
<dbReference type="PhylomeDB" id="A7SRL8"/>